<dbReference type="Proteomes" id="UP000310200">
    <property type="component" value="Unassembled WGS sequence"/>
</dbReference>
<proteinExistence type="predicted"/>
<keyword evidence="2" id="KW-1185">Reference proteome</keyword>
<accession>A0A4S2JZV6</accession>
<comment type="caution">
    <text evidence="1">The sequence shown here is derived from an EMBL/GenBank/DDBJ whole genome shotgun (WGS) entry which is preliminary data.</text>
</comment>
<protein>
    <submittedName>
        <fullName evidence="1">Uncharacterized protein</fullName>
    </submittedName>
</protein>
<reference evidence="1 2" key="1">
    <citation type="journal article" date="2019" name="Philos. Trans. R. Soc. Lond., B, Biol. Sci.">
        <title>Ant behaviour and brain gene expression of defending hosts depend on the ecological success of the intruding social parasite.</title>
        <authorList>
            <person name="Kaur R."/>
            <person name="Stoldt M."/>
            <person name="Jongepier E."/>
            <person name="Feldmeyer B."/>
            <person name="Menzel F."/>
            <person name="Bornberg-Bauer E."/>
            <person name="Foitzik S."/>
        </authorList>
    </citation>
    <scope>NUCLEOTIDE SEQUENCE [LARGE SCALE GENOMIC DNA]</scope>
    <source>
        <tissue evidence="1">Whole body</tissue>
    </source>
</reference>
<name>A0A4S2JZV6_9HYME</name>
<dbReference type="AlphaFoldDB" id="A0A4S2JZV6"/>
<evidence type="ECO:0000313" key="1">
    <source>
        <dbReference type="EMBL" id="TGZ42183.1"/>
    </source>
</evidence>
<feature type="non-terminal residue" evidence="1">
    <location>
        <position position="1"/>
    </location>
</feature>
<evidence type="ECO:0000313" key="2">
    <source>
        <dbReference type="Proteomes" id="UP000310200"/>
    </source>
</evidence>
<sequence>KAHLRIQGALLLKIDAFITKGISILNLWLIRTNGNGASRRAAAAAAAAPRRARTLYDVLALLSRPRYSQRQDNERPRGKRSSGGIERLYGTTRRWCHGGRMQLVKALVKVYTVITRAPRHFQD</sequence>
<dbReference type="EMBL" id="QBLH01003227">
    <property type="protein sequence ID" value="TGZ42183.1"/>
    <property type="molecule type" value="Genomic_DNA"/>
</dbReference>
<organism evidence="1 2">
    <name type="scientific">Temnothorax longispinosus</name>
    <dbReference type="NCBI Taxonomy" id="300112"/>
    <lineage>
        <taxon>Eukaryota</taxon>
        <taxon>Metazoa</taxon>
        <taxon>Ecdysozoa</taxon>
        <taxon>Arthropoda</taxon>
        <taxon>Hexapoda</taxon>
        <taxon>Insecta</taxon>
        <taxon>Pterygota</taxon>
        <taxon>Neoptera</taxon>
        <taxon>Endopterygota</taxon>
        <taxon>Hymenoptera</taxon>
        <taxon>Apocrita</taxon>
        <taxon>Aculeata</taxon>
        <taxon>Formicoidea</taxon>
        <taxon>Formicidae</taxon>
        <taxon>Myrmicinae</taxon>
        <taxon>Temnothorax</taxon>
    </lineage>
</organism>
<gene>
    <name evidence="1" type="ORF">DBV15_05614</name>
</gene>